<proteinExistence type="predicted"/>
<keyword evidence="3" id="KW-1185">Reference proteome</keyword>
<name>A0A9P5CTG2_CRYP1</name>
<reference evidence="2" key="1">
    <citation type="journal article" date="2020" name="Phytopathology">
        <title>Genome sequence of the chestnut blight fungus Cryphonectria parasitica EP155: A fundamental resource for an archetypical invasive plant pathogen.</title>
        <authorList>
            <person name="Crouch J.A."/>
            <person name="Dawe A."/>
            <person name="Aerts A."/>
            <person name="Barry K."/>
            <person name="Churchill A.C.L."/>
            <person name="Grimwood J."/>
            <person name="Hillman B."/>
            <person name="Milgroom M.G."/>
            <person name="Pangilinan J."/>
            <person name="Smith M."/>
            <person name="Salamov A."/>
            <person name="Schmutz J."/>
            <person name="Yadav J."/>
            <person name="Grigoriev I.V."/>
            <person name="Nuss D."/>
        </authorList>
    </citation>
    <scope>NUCLEOTIDE SEQUENCE</scope>
    <source>
        <strain evidence="2">EP155</strain>
    </source>
</reference>
<dbReference type="RefSeq" id="XP_040780347.1">
    <property type="nucleotide sequence ID" value="XM_040923127.1"/>
</dbReference>
<comment type="caution">
    <text evidence="2">The sequence shown here is derived from an EMBL/GenBank/DDBJ whole genome shotgun (WGS) entry which is preliminary data.</text>
</comment>
<evidence type="ECO:0000313" key="2">
    <source>
        <dbReference type="EMBL" id="KAF3769386.1"/>
    </source>
</evidence>
<dbReference type="AlphaFoldDB" id="A0A9P5CTG2"/>
<dbReference type="EMBL" id="MU032345">
    <property type="protein sequence ID" value="KAF3769386.1"/>
    <property type="molecule type" value="Genomic_DNA"/>
</dbReference>
<accession>A0A9P5CTG2</accession>
<sequence>MWSLGCLYLEFVTWLLGGWEMVQQFAKLRMSVDATWYEMQIDTFFDLVKSDDGHEMGARVKPAVTKFIEQLHGHTFCSDFVHDFLDIIQHRLLVVLPQDTARNDAPGTGRVSCEQLDHELRRIRNLCQEDVEYASRPSPRV</sequence>
<protein>
    <submittedName>
        <fullName evidence="2">Uncharacterized protein</fullName>
    </submittedName>
</protein>
<feature type="signal peptide" evidence="1">
    <location>
        <begin position="1"/>
        <end position="18"/>
    </location>
</feature>
<organism evidence="2 3">
    <name type="scientific">Cryphonectria parasitica (strain ATCC 38755 / EP155)</name>
    <dbReference type="NCBI Taxonomy" id="660469"/>
    <lineage>
        <taxon>Eukaryota</taxon>
        <taxon>Fungi</taxon>
        <taxon>Dikarya</taxon>
        <taxon>Ascomycota</taxon>
        <taxon>Pezizomycotina</taxon>
        <taxon>Sordariomycetes</taxon>
        <taxon>Sordariomycetidae</taxon>
        <taxon>Diaporthales</taxon>
        <taxon>Cryphonectriaceae</taxon>
        <taxon>Cryphonectria-Endothia species complex</taxon>
        <taxon>Cryphonectria</taxon>
    </lineage>
</organism>
<evidence type="ECO:0000313" key="3">
    <source>
        <dbReference type="Proteomes" id="UP000803844"/>
    </source>
</evidence>
<gene>
    <name evidence="2" type="ORF">M406DRAFT_355267</name>
</gene>
<dbReference type="Proteomes" id="UP000803844">
    <property type="component" value="Unassembled WGS sequence"/>
</dbReference>
<evidence type="ECO:0000256" key="1">
    <source>
        <dbReference type="SAM" id="SignalP"/>
    </source>
</evidence>
<keyword evidence="1" id="KW-0732">Signal</keyword>
<feature type="chain" id="PRO_5040492235" evidence="1">
    <location>
        <begin position="19"/>
        <end position="141"/>
    </location>
</feature>
<dbReference type="OrthoDB" id="4062651at2759"/>
<dbReference type="GeneID" id="63840256"/>